<comment type="catalytic activity">
    <reaction evidence="6">
        <text>adenylyl-molybdopterin + molybdate = Mo-molybdopterin + AMP + H(+)</text>
        <dbReference type="Rhea" id="RHEA:35047"/>
        <dbReference type="ChEBI" id="CHEBI:15378"/>
        <dbReference type="ChEBI" id="CHEBI:36264"/>
        <dbReference type="ChEBI" id="CHEBI:62727"/>
        <dbReference type="ChEBI" id="CHEBI:71302"/>
        <dbReference type="ChEBI" id="CHEBI:456215"/>
        <dbReference type="EC" id="2.10.1.1"/>
    </reaction>
</comment>
<keyword evidence="7" id="KW-0808">Transferase</keyword>
<comment type="cofactor">
    <cofactor evidence="7">
        <name>Mg(2+)</name>
        <dbReference type="ChEBI" id="CHEBI:18420"/>
    </cofactor>
</comment>
<dbReference type="InterPro" id="IPR036135">
    <property type="entry name" value="MoeA_linker/N_sf"/>
</dbReference>
<dbReference type="InterPro" id="IPR001453">
    <property type="entry name" value="MoaB/Mog_dom"/>
</dbReference>
<dbReference type="InterPro" id="IPR005110">
    <property type="entry name" value="MoeA_linker/N"/>
</dbReference>
<evidence type="ECO:0000313" key="9">
    <source>
        <dbReference type="EMBL" id="GAA4267668.1"/>
    </source>
</evidence>
<dbReference type="SUPFAM" id="SSF63867">
    <property type="entry name" value="MoeA C-terminal domain-like"/>
    <property type="match status" value="1"/>
</dbReference>
<evidence type="ECO:0000256" key="1">
    <source>
        <dbReference type="ARBA" id="ARBA00002901"/>
    </source>
</evidence>
<dbReference type="SUPFAM" id="SSF63882">
    <property type="entry name" value="MoeA N-terminal region -like"/>
    <property type="match status" value="1"/>
</dbReference>
<protein>
    <recommendedName>
        <fullName evidence="7">Molybdopterin molybdenumtransferase</fullName>
        <ecNumber evidence="7">2.10.1.1</ecNumber>
    </recommendedName>
</protein>
<dbReference type="Gene3D" id="2.40.340.10">
    <property type="entry name" value="MoeA, C-terminal, domain IV"/>
    <property type="match status" value="1"/>
</dbReference>
<evidence type="ECO:0000313" key="10">
    <source>
        <dbReference type="Proteomes" id="UP001501594"/>
    </source>
</evidence>
<dbReference type="Pfam" id="PF03453">
    <property type="entry name" value="MoeA_N"/>
    <property type="match status" value="1"/>
</dbReference>
<dbReference type="NCBIfam" id="NF045515">
    <property type="entry name" value="Glp_gephyrin"/>
    <property type="match status" value="1"/>
</dbReference>
<keyword evidence="5 7" id="KW-0501">Molybdenum cofactor biosynthesis</keyword>
<comment type="caution">
    <text evidence="9">The sequence shown here is derived from an EMBL/GenBank/DDBJ whole genome shotgun (WGS) entry which is preliminary data.</text>
</comment>
<dbReference type="Gene3D" id="3.40.980.10">
    <property type="entry name" value="MoaB/Mog-like domain"/>
    <property type="match status" value="1"/>
</dbReference>
<dbReference type="SUPFAM" id="SSF53218">
    <property type="entry name" value="Molybdenum cofactor biosynthesis proteins"/>
    <property type="match status" value="1"/>
</dbReference>
<comment type="pathway">
    <text evidence="2 7">Cofactor biosynthesis; molybdopterin biosynthesis.</text>
</comment>
<evidence type="ECO:0000256" key="6">
    <source>
        <dbReference type="ARBA" id="ARBA00047317"/>
    </source>
</evidence>
<keyword evidence="7" id="KW-0460">Magnesium</keyword>
<dbReference type="Proteomes" id="UP001501594">
    <property type="component" value="Unassembled WGS sequence"/>
</dbReference>
<evidence type="ECO:0000256" key="2">
    <source>
        <dbReference type="ARBA" id="ARBA00005046"/>
    </source>
</evidence>
<accession>A0ABP8E610</accession>
<keyword evidence="10" id="KW-1185">Reference proteome</keyword>
<reference evidence="10" key="1">
    <citation type="journal article" date="2019" name="Int. J. Syst. Evol. Microbiol.">
        <title>The Global Catalogue of Microorganisms (GCM) 10K type strain sequencing project: providing services to taxonomists for standard genome sequencing and annotation.</title>
        <authorList>
            <consortium name="The Broad Institute Genomics Platform"/>
            <consortium name="The Broad Institute Genome Sequencing Center for Infectious Disease"/>
            <person name="Wu L."/>
            <person name="Ma J."/>
        </authorList>
    </citation>
    <scope>NUCLEOTIDE SEQUENCE [LARGE SCALE GENOMIC DNA]</scope>
    <source>
        <strain evidence="10">JCM 17442</strain>
    </source>
</reference>
<dbReference type="Gene3D" id="2.170.190.11">
    <property type="entry name" value="Molybdopterin biosynthesis moea protein, domain 3"/>
    <property type="match status" value="1"/>
</dbReference>
<comment type="function">
    <text evidence="1 7">Catalyzes the insertion of molybdate into adenylated molybdopterin with the concomitant release of AMP.</text>
</comment>
<dbReference type="RefSeq" id="WP_344798188.1">
    <property type="nucleotide sequence ID" value="NZ_BAABAU010000005.1"/>
</dbReference>
<proteinExistence type="inferred from homology"/>
<keyword evidence="4 7" id="KW-0500">Molybdenum</keyword>
<dbReference type="PANTHER" id="PTHR10192">
    <property type="entry name" value="MOLYBDOPTERIN BIOSYNTHESIS PROTEIN"/>
    <property type="match status" value="1"/>
</dbReference>
<dbReference type="CDD" id="cd00887">
    <property type="entry name" value="MoeA"/>
    <property type="match status" value="1"/>
</dbReference>
<evidence type="ECO:0000256" key="7">
    <source>
        <dbReference type="RuleBase" id="RU365090"/>
    </source>
</evidence>
<sequence length="409" mass="42265">MRTIEEHRKTIAELVAGALATRRVVVRRVSEGVSGEVLADDVVAPLDLPPFANSQMDGYAVVASDLEGGAARLAVGRRIPAGHVPAPLTPGTAAPIMTGAALPDGADAVVQIERADPPRFQDEGGASTVSLPGPVPVGQFVRAVGSDVRRGDTLLRAGTVLRGPHYGILASSGVESVRVLDAPVVLLVSTGSELAAEPGPLGGAAIHDANGASLRVALEEADARVIVRRVADDGDALLRLARLGVEADSADLVVTTGGVSEGAYEVVRETFAPRGVEFGSVAMQPGGPQGWGVLDLGGRSVPVVAFPGNPVSALISFEMFLREPLQRAAGRPVQDRDRVAILSEGADSPPGKHQIRRGRLDPAGRVVFVGGPGSHLLHSYALATHLVHLPVGISRVEAGDEVVVWPLDD</sequence>
<evidence type="ECO:0000256" key="3">
    <source>
        <dbReference type="ARBA" id="ARBA00010763"/>
    </source>
</evidence>
<evidence type="ECO:0000259" key="8">
    <source>
        <dbReference type="SMART" id="SM00852"/>
    </source>
</evidence>
<dbReference type="Pfam" id="PF00994">
    <property type="entry name" value="MoCF_biosynth"/>
    <property type="match status" value="1"/>
</dbReference>
<dbReference type="PANTHER" id="PTHR10192:SF5">
    <property type="entry name" value="GEPHYRIN"/>
    <property type="match status" value="1"/>
</dbReference>
<dbReference type="Gene3D" id="3.90.105.10">
    <property type="entry name" value="Molybdopterin biosynthesis moea protein, domain 2"/>
    <property type="match status" value="1"/>
</dbReference>
<dbReference type="InterPro" id="IPR038987">
    <property type="entry name" value="MoeA-like"/>
</dbReference>
<dbReference type="EMBL" id="BAABAU010000005">
    <property type="protein sequence ID" value="GAA4267668.1"/>
    <property type="molecule type" value="Genomic_DNA"/>
</dbReference>
<name>A0ABP8E610_9MICO</name>
<dbReference type="InterPro" id="IPR036425">
    <property type="entry name" value="MoaB/Mog-like_dom_sf"/>
</dbReference>
<comment type="similarity">
    <text evidence="3 7">Belongs to the MoeA family.</text>
</comment>
<dbReference type="EC" id="2.10.1.1" evidence="7"/>
<organism evidence="9 10">
    <name type="scientific">Frondihabitans peucedani</name>
    <dbReference type="NCBI Taxonomy" id="598626"/>
    <lineage>
        <taxon>Bacteria</taxon>
        <taxon>Bacillati</taxon>
        <taxon>Actinomycetota</taxon>
        <taxon>Actinomycetes</taxon>
        <taxon>Micrococcales</taxon>
        <taxon>Microbacteriaceae</taxon>
        <taxon>Frondihabitans</taxon>
    </lineage>
</organism>
<gene>
    <name evidence="9" type="ORF">GCM10022256_32800</name>
</gene>
<feature type="domain" description="MoaB/Mog" evidence="8">
    <location>
        <begin position="186"/>
        <end position="327"/>
    </location>
</feature>
<dbReference type="Pfam" id="PF03454">
    <property type="entry name" value="MoeA_C"/>
    <property type="match status" value="1"/>
</dbReference>
<keyword evidence="7" id="KW-0479">Metal-binding</keyword>
<evidence type="ECO:0000256" key="5">
    <source>
        <dbReference type="ARBA" id="ARBA00023150"/>
    </source>
</evidence>
<evidence type="ECO:0000256" key="4">
    <source>
        <dbReference type="ARBA" id="ARBA00022505"/>
    </source>
</evidence>
<dbReference type="SMART" id="SM00852">
    <property type="entry name" value="MoCF_biosynth"/>
    <property type="match status" value="1"/>
</dbReference>
<dbReference type="InterPro" id="IPR036688">
    <property type="entry name" value="MoeA_C_domain_IV_sf"/>
</dbReference>
<dbReference type="InterPro" id="IPR005111">
    <property type="entry name" value="MoeA_C_domain_IV"/>
</dbReference>